<accession>A0A3E3E6A6</accession>
<dbReference type="Gene3D" id="3.90.470.20">
    <property type="entry name" value="4'-phosphopantetheinyl transferase domain"/>
    <property type="match status" value="1"/>
</dbReference>
<evidence type="ECO:0000256" key="2">
    <source>
        <dbReference type="ARBA" id="ARBA00022723"/>
    </source>
</evidence>
<keyword evidence="1" id="KW-0808">Transferase</keyword>
<sequence>MCSAGGLMPTIGCDLVWIDKIQNVQGIAKRLLSPKEYSQFQELHGQRQKEFLAGRFAAREAIVKALPIPVAYSEIEVDPKDVIHYQDYQIQVSISHDGPFAMAVAIACKEESVCE</sequence>
<reference evidence="5 6" key="1">
    <citation type="submission" date="2018-08" db="EMBL/GenBank/DDBJ databases">
        <title>A genome reference for cultivated species of the human gut microbiota.</title>
        <authorList>
            <person name="Zou Y."/>
            <person name="Xue W."/>
            <person name="Luo G."/>
        </authorList>
    </citation>
    <scope>NUCLEOTIDE SEQUENCE [LARGE SCALE GENOMIC DNA]</scope>
    <source>
        <strain evidence="5 6">TF08-11</strain>
    </source>
</reference>
<proteinExistence type="predicted"/>
<dbReference type="STRING" id="1123313.GCA_000420345_00677"/>
<name>A0A3E3E6A6_9FIRM</name>
<evidence type="ECO:0000256" key="1">
    <source>
        <dbReference type="ARBA" id="ARBA00022679"/>
    </source>
</evidence>
<dbReference type="AlphaFoldDB" id="A0A3E3E6A6"/>
<dbReference type="InterPro" id="IPR004568">
    <property type="entry name" value="Ppantetheine-prot_Trfase_dom"/>
</dbReference>
<evidence type="ECO:0000256" key="3">
    <source>
        <dbReference type="ARBA" id="ARBA00022842"/>
    </source>
</evidence>
<keyword evidence="2" id="KW-0479">Metal-binding</keyword>
<dbReference type="InterPro" id="IPR008278">
    <property type="entry name" value="4-PPantetheinyl_Trfase_dom"/>
</dbReference>
<dbReference type="GO" id="GO:0008897">
    <property type="term" value="F:holo-[acyl-carrier-protein] synthase activity"/>
    <property type="evidence" value="ECO:0007669"/>
    <property type="project" value="InterPro"/>
</dbReference>
<comment type="caution">
    <text evidence="5">The sequence shown here is derived from an EMBL/GenBank/DDBJ whole genome shotgun (WGS) entry which is preliminary data.</text>
</comment>
<protein>
    <recommendedName>
        <fullName evidence="4">4'-phosphopantetheinyl transferase domain-containing protein</fullName>
    </recommendedName>
</protein>
<dbReference type="GO" id="GO:0000287">
    <property type="term" value="F:magnesium ion binding"/>
    <property type="evidence" value="ECO:0007669"/>
    <property type="project" value="InterPro"/>
</dbReference>
<organism evidence="5 6">
    <name type="scientific">Faecalicoccus pleomorphus</name>
    <dbReference type="NCBI Taxonomy" id="1323"/>
    <lineage>
        <taxon>Bacteria</taxon>
        <taxon>Bacillati</taxon>
        <taxon>Bacillota</taxon>
        <taxon>Erysipelotrichia</taxon>
        <taxon>Erysipelotrichales</taxon>
        <taxon>Erysipelotrichaceae</taxon>
        <taxon>Faecalicoccus</taxon>
    </lineage>
</organism>
<dbReference type="InterPro" id="IPR037143">
    <property type="entry name" value="4-PPantetheinyl_Trfase_dom_sf"/>
</dbReference>
<dbReference type="NCBIfam" id="TIGR00556">
    <property type="entry name" value="pantethn_trn"/>
    <property type="match status" value="1"/>
</dbReference>
<dbReference type="EMBL" id="QUSK01000008">
    <property type="protein sequence ID" value="RGD76976.1"/>
    <property type="molecule type" value="Genomic_DNA"/>
</dbReference>
<dbReference type="GO" id="GO:0006633">
    <property type="term" value="P:fatty acid biosynthetic process"/>
    <property type="evidence" value="ECO:0007669"/>
    <property type="project" value="InterPro"/>
</dbReference>
<dbReference type="SUPFAM" id="SSF56214">
    <property type="entry name" value="4'-phosphopantetheinyl transferase"/>
    <property type="match status" value="1"/>
</dbReference>
<gene>
    <name evidence="5" type="ORF">DXC78_04700</name>
</gene>
<evidence type="ECO:0000313" key="5">
    <source>
        <dbReference type="EMBL" id="RGD76976.1"/>
    </source>
</evidence>
<evidence type="ECO:0000313" key="6">
    <source>
        <dbReference type="Proteomes" id="UP000260721"/>
    </source>
</evidence>
<keyword evidence="3" id="KW-0460">Magnesium</keyword>
<dbReference type="Proteomes" id="UP000260721">
    <property type="component" value="Unassembled WGS sequence"/>
</dbReference>
<feature type="domain" description="4'-phosphopantetheinyl transferase" evidence="4">
    <location>
        <begin position="11"/>
        <end position="81"/>
    </location>
</feature>
<dbReference type="Pfam" id="PF01648">
    <property type="entry name" value="ACPS"/>
    <property type="match status" value="1"/>
</dbReference>
<evidence type="ECO:0000259" key="4">
    <source>
        <dbReference type="Pfam" id="PF01648"/>
    </source>
</evidence>